<dbReference type="GO" id="GO:0043190">
    <property type="term" value="C:ATP-binding cassette (ABC) transporter complex"/>
    <property type="evidence" value="ECO:0007669"/>
    <property type="project" value="InterPro"/>
</dbReference>
<feature type="transmembrane region" description="Helical" evidence="6">
    <location>
        <begin position="28"/>
        <end position="49"/>
    </location>
</feature>
<keyword evidence="4 6" id="KW-0472">Membrane</keyword>
<dbReference type="InterPro" id="IPR000412">
    <property type="entry name" value="ABC_2_transport"/>
</dbReference>
<comment type="caution">
    <text evidence="8">The sequence shown here is derived from an EMBL/GenBank/DDBJ whole genome shotgun (WGS) entry which is preliminary data.</text>
</comment>
<keyword evidence="2 6" id="KW-0812">Transmembrane</keyword>
<organism evidence="8 9">
    <name type="scientific">Microbispora oryzae</name>
    <dbReference type="NCBI Taxonomy" id="2806554"/>
    <lineage>
        <taxon>Bacteria</taxon>
        <taxon>Bacillati</taxon>
        <taxon>Actinomycetota</taxon>
        <taxon>Actinomycetes</taxon>
        <taxon>Streptosporangiales</taxon>
        <taxon>Streptosporangiaceae</taxon>
        <taxon>Microbispora</taxon>
    </lineage>
</organism>
<dbReference type="Pfam" id="PF01061">
    <property type="entry name" value="ABC2_membrane"/>
    <property type="match status" value="1"/>
</dbReference>
<evidence type="ECO:0000256" key="3">
    <source>
        <dbReference type="ARBA" id="ARBA00022989"/>
    </source>
</evidence>
<evidence type="ECO:0000256" key="5">
    <source>
        <dbReference type="ARBA" id="ARBA00023251"/>
    </source>
</evidence>
<keyword evidence="6" id="KW-0813">Transport</keyword>
<feature type="transmembrane region" description="Helical" evidence="6">
    <location>
        <begin position="110"/>
        <end position="134"/>
    </location>
</feature>
<evidence type="ECO:0000256" key="2">
    <source>
        <dbReference type="ARBA" id="ARBA00022692"/>
    </source>
</evidence>
<sequence>MAFAPTAGRLAKLAAVETRLFLREPITLFFAILLPVSLLLALGGSIPAFRVPDPEFGGQRVVDVQLPGTMVMLSVVTLALSTLPVVLAVYRERGVLRRMSTTPVRPAALLAAQLAVNVVVAVLAAALTLGLGHLVLGVPAPGAPVAFAAVFALGCLALFALGLVLAAVAPGSRAAQGLGAAVVFPLLFLGGVWLPRALMPEVLRRISDFTPTGAFGQGLIDGLGGHPPRPLHLAVLAGWALAAAIAANRLFRWG</sequence>
<feature type="transmembrane region" description="Helical" evidence="6">
    <location>
        <begin position="146"/>
        <end position="168"/>
    </location>
</feature>
<dbReference type="GO" id="GO:0046677">
    <property type="term" value="P:response to antibiotic"/>
    <property type="evidence" value="ECO:0007669"/>
    <property type="project" value="UniProtKB-KW"/>
</dbReference>
<dbReference type="PANTHER" id="PTHR43027:SF2">
    <property type="entry name" value="TRANSPORT PERMEASE PROTEIN"/>
    <property type="match status" value="1"/>
</dbReference>
<dbReference type="GO" id="GO:0140359">
    <property type="term" value="F:ABC-type transporter activity"/>
    <property type="evidence" value="ECO:0007669"/>
    <property type="project" value="InterPro"/>
</dbReference>
<protein>
    <recommendedName>
        <fullName evidence="6">Transport permease protein</fullName>
    </recommendedName>
</protein>
<dbReference type="EMBL" id="JAFCNB010000005">
    <property type="protein sequence ID" value="MBP2704630.1"/>
    <property type="molecule type" value="Genomic_DNA"/>
</dbReference>
<evidence type="ECO:0000313" key="8">
    <source>
        <dbReference type="EMBL" id="MBP2704630.1"/>
    </source>
</evidence>
<reference evidence="8" key="1">
    <citation type="submission" date="2021-02" db="EMBL/GenBank/DDBJ databases">
        <title>Draft genome sequence of Microbispora sp. RL4-1S isolated from rice leaves in Thailand.</title>
        <authorList>
            <person name="Muangham S."/>
            <person name="Duangmal K."/>
        </authorList>
    </citation>
    <scope>NUCLEOTIDE SEQUENCE</scope>
    <source>
        <strain evidence="8">RL4-1S</strain>
    </source>
</reference>
<dbReference type="PROSITE" id="PS51012">
    <property type="entry name" value="ABC_TM2"/>
    <property type="match status" value="1"/>
</dbReference>
<evidence type="ECO:0000259" key="7">
    <source>
        <dbReference type="PROSITE" id="PS51012"/>
    </source>
</evidence>
<evidence type="ECO:0000256" key="4">
    <source>
        <dbReference type="ARBA" id="ARBA00023136"/>
    </source>
</evidence>
<keyword evidence="3 6" id="KW-1133">Transmembrane helix</keyword>
<comment type="subcellular location">
    <subcellularLocation>
        <location evidence="6">Cell membrane</location>
        <topology evidence="6">Multi-pass membrane protein</topology>
    </subcellularLocation>
    <subcellularLocation>
        <location evidence="1">Membrane</location>
        <topology evidence="1">Multi-pass membrane protein</topology>
    </subcellularLocation>
</comment>
<evidence type="ECO:0000256" key="6">
    <source>
        <dbReference type="RuleBase" id="RU361157"/>
    </source>
</evidence>
<dbReference type="RefSeq" id="WP_210155918.1">
    <property type="nucleotide sequence ID" value="NZ_JAFCNB010000005.1"/>
</dbReference>
<comment type="similarity">
    <text evidence="6">Belongs to the ABC-2 integral membrane protein family.</text>
</comment>
<dbReference type="Proteomes" id="UP000674234">
    <property type="component" value="Unassembled WGS sequence"/>
</dbReference>
<dbReference type="PIRSF" id="PIRSF006648">
    <property type="entry name" value="DrrB"/>
    <property type="match status" value="1"/>
</dbReference>
<evidence type="ECO:0000313" key="9">
    <source>
        <dbReference type="Proteomes" id="UP000674234"/>
    </source>
</evidence>
<dbReference type="InterPro" id="IPR052902">
    <property type="entry name" value="ABC-2_transporter"/>
</dbReference>
<evidence type="ECO:0000256" key="1">
    <source>
        <dbReference type="ARBA" id="ARBA00004141"/>
    </source>
</evidence>
<feature type="transmembrane region" description="Helical" evidence="6">
    <location>
        <begin position="69"/>
        <end position="90"/>
    </location>
</feature>
<dbReference type="InterPro" id="IPR047817">
    <property type="entry name" value="ABC2_TM_bact-type"/>
</dbReference>
<dbReference type="InterPro" id="IPR013525">
    <property type="entry name" value="ABC2_TM"/>
</dbReference>
<dbReference type="AlphaFoldDB" id="A0A940WFL3"/>
<dbReference type="PANTHER" id="PTHR43027">
    <property type="entry name" value="DOXORUBICIN RESISTANCE ABC TRANSPORTER PERMEASE PROTEIN DRRC-RELATED"/>
    <property type="match status" value="1"/>
</dbReference>
<name>A0A940WFL3_9ACTN</name>
<accession>A0A940WFL3</accession>
<keyword evidence="6" id="KW-1003">Cell membrane</keyword>
<feature type="transmembrane region" description="Helical" evidence="6">
    <location>
        <begin position="231"/>
        <end position="251"/>
    </location>
</feature>
<keyword evidence="9" id="KW-1185">Reference proteome</keyword>
<gene>
    <name evidence="8" type="ORF">JOL79_12480</name>
</gene>
<proteinExistence type="inferred from homology"/>
<keyword evidence="5" id="KW-0046">Antibiotic resistance</keyword>
<feature type="domain" description="ABC transmembrane type-2" evidence="7">
    <location>
        <begin position="26"/>
        <end position="254"/>
    </location>
</feature>
<feature type="transmembrane region" description="Helical" evidence="6">
    <location>
        <begin position="175"/>
        <end position="194"/>
    </location>
</feature>